<keyword evidence="4" id="KW-1185">Reference proteome</keyword>
<keyword evidence="2" id="KW-0812">Transmembrane</keyword>
<accession>A0A0M4EN98</accession>
<protein>
    <submittedName>
        <fullName evidence="3">CG13716</fullName>
    </submittedName>
</protein>
<feature type="region of interest" description="Disordered" evidence="1">
    <location>
        <begin position="230"/>
        <end position="262"/>
    </location>
</feature>
<sequence>MVNVSMIPEPWVEEPPQRVPYISKFVYDVDKKEDSTQMLFITLTSIFVIIVICCLLEVYRSHLAYKKRIERETDEDIIWSKEQATKMHESPAVKGAGAAAGSGTAYGYKALPQEDRKPGNGAATAATLVSILKNGGNNTTTLPNAVAAATKNGDIASHSSIAEEEHEVEPPAKPAETPAPVEQAEQQLLNLSKEEVAATEAVPATNANEVTVTTIVNGQPEAAPIEAAAATTTTTTALPLAAPQRRKSRHKAHDDSERQQKQQQLFDVNAGNANAPTKLPPAQPHTAIGKAKALRPMPAPMYLESALLQRQFANPISYLGGPRLAPRSQRNSIDSILSLD</sequence>
<proteinExistence type="predicted"/>
<evidence type="ECO:0000313" key="3">
    <source>
        <dbReference type="EMBL" id="ALC43367.1"/>
    </source>
</evidence>
<feature type="region of interest" description="Disordered" evidence="1">
    <location>
        <begin position="320"/>
        <end position="340"/>
    </location>
</feature>
<dbReference type="Proteomes" id="UP000494163">
    <property type="component" value="Chromosome 3L"/>
</dbReference>
<keyword evidence="2" id="KW-0472">Membrane</keyword>
<feature type="compositionally biased region" description="Low complexity" evidence="1">
    <location>
        <begin position="230"/>
        <end position="243"/>
    </location>
</feature>
<gene>
    <name evidence="3" type="ORF">Dbus_chr3Lg533</name>
</gene>
<reference evidence="3 4" key="1">
    <citation type="submission" date="2015-08" db="EMBL/GenBank/DDBJ databases">
        <title>Ancestral chromatin configuration constrains chromatin evolution on differentiating sex chromosomes in Drosophila.</title>
        <authorList>
            <person name="Zhou Q."/>
            <person name="Bachtrog D."/>
        </authorList>
    </citation>
    <scope>NUCLEOTIDE SEQUENCE [LARGE SCALE GENOMIC DNA]</scope>
    <source>
        <tissue evidence="3">Whole larvae</tissue>
    </source>
</reference>
<evidence type="ECO:0000313" key="4">
    <source>
        <dbReference type="Proteomes" id="UP000494163"/>
    </source>
</evidence>
<feature type="compositionally biased region" description="Polar residues" evidence="1">
    <location>
        <begin position="328"/>
        <end position="340"/>
    </location>
</feature>
<evidence type="ECO:0000256" key="2">
    <source>
        <dbReference type="SAM" id="Phobius"/>
    </source>
</evidence>
<dbReference type="AlphaFoldDB" id="A0A0M4EN98"/>
<name>A0A0M4EN98_DROBS</name>
<evidence type="ECO:0000256" key="1">
    <source>
        <dbReference type="SAM" id="MobiDB-lite"/>
    </source>
</evidence>
<organism evidence="3 4">
    <name type="scientific">Drosophila busckii</name>
    <name type="common">Fruit fly</name>
    <dbReference type="NCBI Taxonomy" id="30019"/>
    <lineage>
        <taxon>Eukaryota</taxon>
        <taxon>Metazoa</taxon>
        <taxon>Ecdysozoa</taxon>
        <taxon>Arthropoda</taxon>
        <taxon>Hexapoda</taxon>
        <taxon>Insecta</taxon>
        <taxon>Pterygota</taxon>
        <taxon>Neoptera</taxon>
        <taxon>Endopterygota</taxon>
        <taxon>Diptera</taxon>
        <taxon>Brachycera</taxon>
        <taxon>Muscomorpha</taxon>
        <taxon>Ephydroidea</taxon>
        <taxon>Drosophilidae</taxon>
        <taxon>Drosophila</taxon>
    </lineage>
</organism>
<feature type="transmembrane region" description="Helical" evidence="2">
    <location>
        <begin position="38"/>
        <end position="59"/>
    </location>
</feature>
<dbReference type="EMBL" id="CP012525">
    <property type="protein sequence ID" value="ALC43367.1"/>
    <property type="molecule type" value="Genomic_DNA"/>
</dbReference>
<dbReference type="OrthoDB" id="5989513at2759"/>
<keyword evidence="2" id="KW-1133">Transmembrane helix</keyword>